<dbReference type="SUPFAM" id="SSF109604">
    <property type="entry name" value="HD-domain/PDEase-like"/>
    <property type="match status" value="1"/>
</dbReference>
<dbReference type="InterPro" id="IPR051094">
    <property type="entry name" value="Diverse_Catalytic_Enzymes"/>
</dbReference>
<reference evidence="9" key="1">
    <citation type="journal article" date="2019" name="Int. J. Syst. Evol. Microbiol.">
        <title>The Global Catalogue of Microorganisms (GCM) 10K type strain sequencing project: providing services to taxonomists for standard genome sequencing and annotation.</title>
        <authorList>
            <consortium name="The Broad Institute Genomics Platform"/>
            <consortium name="The Broad Institute Genome Sequencing Center for Infectious Disease"/>
            <person name="Wu L."/>
            <person name="Ma J."/>
        </authorList>
    </citation>
    <scope>NUCLEOTIDE SEQUENCE [LARGE SCALE GENOMIC DNA]</scope>
    <source>
        <strain evidence="9">CCUG 46385</strain>
    </source>
</reference>
<dbReference type="InterPro" id="IPR006674">
    <property type="entry name" value="HD_domain"/>
</dbReference>
<accession>A0ABV9QJZ5</accession>
<proteinExistence type="predicted"/>
<evidence type="ECO:0000256" key="6">
    <source>
        <dbReference type="ARBA" id="ARBA00049417"/>
    </source>
</evidence>
<evidence type="ECO:0000256" key="5">
    <source>
        <dbReference type="ARBA" id="ARBA00023004"/>
    </source>
</evidence>
<evidence type="ECO:0000259" key="7">
    <source>
        <dbReference type="PROSITE" id="PS51831"/>
    </source>
</evidence>
<evidence type="ECO:0000313" key="9">
    <source>
        <dbReference type="Proteomes" id="UP001595916"/>
    </source>
</evidence>
<dbReference type="PANTHER" id="PTHR35795:SF1">
    <property type="entry name" value="BIS(5'-NUCLEOSYL)-TETRAPHOSPHATASE, SYMMETRICAL"/>
    <property type="match status" value="1"/>
</dbReference>
<evidence type="ECO:0000256" key="4">
    <source>
        <dbReference type="ARBA" id="ARBA00022801"/>
    </source>
</evidence>
<evidence type="ECO:0000313" key="8">
    <source>
        <dbReference type="EMBL" id="MFC4804168.1"/>
    </source>
</evidence>
<sequence length="204" mass="23459">MQMTCIERIEDLKEQLYQILKKTLKPKRYLHVTGVIDTAIALCDKYGIDREKAELAALFHDYAKEWTKEESLEFFEREAISLTELELQSPQLWHARVAEKIAQEEYGIGDEDVLNAVRYHTTGRAGMSELEILIALADYIEPSRSYPGVEGLRRAEEDLGMREALLQGLNHTIEYLLKEGQLIHPDTLEARNDLLLSRKQAEGK</sequence>
<organism evidence="8 9">
    <name type="scientific">Filifactor villosus</name>
    <dbReference type="NCBI Taxonomy" id="29374"/>
    <lineage>
        <taxon>Bacteria</taxon>
        <taxon>Bacillati</taxon>
        <taxon>Bacillota</taxon>
        <taxon>Clostridia</taxon>
        <taxon>Peptostreptococcales</taxon>
        <taxon>Filifactoraceae</taxon>
        <taxon>Filifactor</taxon>
    </lineage>
</organism>
<dbReference type="InterPro" id="IPR005249">
    <property type="entry name" value="YqeK"/>
</dbReference>
<evidence type="ECO:0000256" key="2">
    <source>
        <dbReference type="ARBA" id="ARBA00022723"/>
    </source>
</evidence>
<evidence type="ECO:0000256" key="1">
    <source>
        <dbReference type="ARBA" id="ARBA00012506"/>
    </source>
</evidence>
<dbReference type="EMBL" id="JBHSHL010000013">
    <property type="protein sequence ID" value="MFC4804168.1"/>
    <property type="molecule type" value="Genomic_DNA"/>
</dbReference>
<dbReference type="SMART" id="SM00471">
    <property type="entry name" value="HDc"/>
    <property type="match status" value="1"/>
</dbReference>
<dbReference type="GO" id="GO:0008803">
    <property type="term" value="F:bis(5'-nucleosyl)-tetraphosphatase (symmetrical) activity"/>
    <property type="evidence" value="ECO:0007669"/>
    <property type="project" value="UniProtKB-EC"/>
</dbReference>
<comment type="caution">
    <text evidence="8">The sequence shown here is derived from an EMBL/GenBank/DDBJ whole genome shotgun (WGS) entry which is preliminary data.</text>
</comment>
<dbReference type="Gene3D" id="1.10.3210.10">
    <property type="entry name" value="Hypothetical protein af1432"/>
    <property type="match status" value="1"/>
</dbReference>
<dbReference type="InterPro" id="IPR003607">
    <property type="entry name" value="HD/PDEase_dom"/>
</dbReference>
<dbReference type="RefSeq" id="WP_379787660.1">
    <property type="nucleotide sequence ID" value="NZ_JBHSHL010000013.1"/>
</dbReference>
<name>A0ABV9QJZ5_9FIRM</name>
<comment type="catalytic activity">
    <reaction evidence="6">
        <text>P(1),P(4)-bis(5'-adenosyl) tetraphosphate + H2O = 2 ADP + 2 H(+)</text>
        <dbReference type="Rhea" id="RHEA:24252"/>
        <dbReference type="ChEBI" id="CHEBI:15377"/>
        <dbReference type="ChEBI" id="CHEBI:15378"/>
        <dbReference type="ChEBI" id="CHEBI:58141"/>
        <dbReference type="ChEBI" id="CHEBI:456216"/>
        <dbReference type="EC" id="3.6.1.41"/>
    </reaction>
</comment>
<gene>
    <name evidence="8" type="primary">yqeK</name>
    <name evidence="8" type="ORF">ACFO4R_03655</name>
</gene>
<keyword evidence="2" id="KW-0479">Metal-binding</keyword>
<dbReference type="PROSITE" id="PS51831">
    <property type="entry name" value="HD"/>
    <property type="match status" value="1"/>
</dbReference>
<dbReference type="Proteomes" id="UP001595916">
    <property type="component" value="Unassembled WGS sequence"/>
</dbReference>
<dbReference type="NCBIfam" id="TIGR00488">
    <property type="entry name" value="bis(5'-nucleosyl)-tetraphosphatase (symmetrical) YqeK"/>
    <property type="match status" value="1"/>
</dbReference>
<keyword evidence="9" id="KW-1185">Reference proteome</keyword>
<keyword evidence="5" id="KW-0408">Iron</keyword>
<keyword evidence="4 8" id="KW-0378">Hydrolase</keyword>
<dbReference type="Pfam" id="PF01966">
    <property type="entry name" value="HD"/>
    <property type="match status" value="1"/>
</dbReference>
<dbReference type="EC" id="3.6.1.41" evidence="1"/>
<evidence type="ECO:0000256" key="3">
    <source>
        <dbReference type="ARBA" id="ARBA00022741"/>
    </source>
</evidence>
<dbReference type="PANTHER" id="PTHR35795">
    <property type="entry name" value="SLR1885 PROTEIN"/>
    <property type="match status" value="1"/>
</dbReference>
<keyword evidence="3" id="KW-0547">Nucleotide-binding</keyword>
<feature type="domain" description="HD" evidence="7">
    <location>
        <begin position="28"/>
        <end position="143"/>
    </location>
</feature>
<dbReference type="CDD" id="cd00077">
    <property type="entry name" value="HDc"/>
    <property type="match status" value="1"/>
</dbReference>
<protein>
    <recommendedName>
        <fullName evidence="1">bis(5'-nucleosyl)-tetraphosphatase (symmetrical)</fullName>
        <ecNumber evidence="1">3.6.1.41</ecNumber>
    </recommendedName>
</protein>